<proteinExistence type="predicted"/>
<sequence length="88" mass="9403">MEFDRSHAPRGNASLDAPRPKSTQSAEKGATTQSVGAIRKGALMTPGFEPQRLCTKTPAEYVSLTVLSSPSVISTNNFSSILVACFMR</sequence>
<evidence type="ECO:0000256" key="1">
    <source>
        <dbReference type="SAM" id="MobiDB-lite"/>
    </source>
</evidence>
<dbReference type="AlphaFoldDB" id="A0A1G8GUT9"/>
<dbReference type="EMBL" id="FNCO01000009">
    <property type="protein sequence ID" value="SDH98093.1"/>
    <property type="molecule type" value="Genomic_DNA"/>
</dbReference>
<dbReference type="Proteomes" id="UP000182894">
    <property type="component" value="Unassembled WGS sequence"/>
</dbReference>
<protein>
    <submittedName>
        <fullName evidence="2">Uncharacterized protein</fullName>
    </submittedName>
</protein>
<name>A0A1G8GUT9_9PSED</name>
<feature type="region of interest" description="Disordered" evidence="1">
    <location>
        <begin position="1"/>
        <end position="38"/>
    </location>
</feature>
<gene>
    <name evidence="2" type="ORF">SAMN05216605_109256</name>
</gene>
<evidence type="ECO:0000313" key="3">
    <source>
        <dbReference type="Proteomes" id="UP000182894"/>
    </source>
</evidence>
<reference evidence="3" key="1">
    <citation type="submission" date="2016-10" db="EMBL/GenBank/DDBJ databases">
        <authorList>
            <person name="Varghese N."/>
            <person name="Submissions S."/>
        </authorList>
    </citation>
    <scope>NUCLEOTIDE SEQUENCE [LARGE SCALE GENOMIC DNA]</scope>
    <source>
        <strain evidence="3">ATCC 700689</strain>
    </source>
</reference>
<keyword evidence="3" id="KW-1185">Reference proteome</keyword>
<organism evidence="2 3">
    <name type="scientific">Pseudomonas abietaniphila</name>
    <dbReference type="NCBI Taxonomy" id="89065"/>
    <lineage>
        <taxon>Bacteria</taxon>
        <taxon>Pseudomonadati</taxon>
        <taxon>Pseudomonadota</taxon>
        <taxon>Gammaproteobacteria</taxon>
        <taxon>Pseudomonadales</taxon>
        <taxon>Pseudomonadaceae</taxon>
        <taxon>Pseudomonas</taxon>
    </lineage>
</organism>
<evidence type="ECO:0000313" key="2">
    <source>
        <dbReference type="EMBL" id="SDH98093.1"/>
    </source>
</evidence>
<feature type="compositionally biased region" description="Polar residues" evidence="1">
    <location>
        <begin position="21"/>
        <end position="35"/>
    </location>
</feature>
<accession>A0A1G8GUT9</accession>